<dbReference type="STRING" id="653733.Selin_1209"/>
<dbReference type="Proteomes" id="UP000002572">
    <property type="component" value="Chromosome"/>
</dbReference>
<dbReference type="OrthoDB" id="5620971at2"/>
<dbReference type="InterPro" id="IPR011701">
    <property type="entry name" value="MFS"/>
</dbReference>
<evidence type="ECO:0000256" key="20">
    <source>
        <dbReference type="ARBA" id="ARBA00044924"/>
    </source>
</evidence>
<accession>E6W4H0</accession>
<dbReference type="AlphaFoldDB" id="E6W4H0"/>
<keyword evidence="5 25" id="KW-1133">Transmembrane helix</keyword>
<evidence type="ECO:0000256" key="14">
    <source>
        <dbReference type="ARBA" id="ARBA00044898"/>
    </source>
</evidence>
<comment type="catalytic activity">
    <reaction evidence="17">
        <text>L-arginyl-glycine(out) = L-arginyl-glycine(in)</text>
        <dbReference type="Rhea" id="RHEA:79391"/>
        <dbReference type="ChEBI" id="CHEBI:229955"/>
    </reaction>
</comment>
<dbReference type="Gene3D" id="1.20.1250.20">
    <property type="entry name" value="MFS general substrate transporter like domains"/>
    <property type="match status" value="2"/>
</dbReference>
<evidence type="ECO:0000256" key="8">
    <source>
        <dbReference type="ARBA" id="ARBA00044876"/>
    </source>
</evidence>
<evidence type="ECO:0000256" key="10">
    <source>
        <dbReference type="ARBA" id="ARBA00044881"/>
    </source>
</evidence>
<evidence type="ECO:0000313" key="28">
    <source>
        <dbReference type="Proteomes" id="UP000002572"/>
    </source>
</evidence>
<dbReference type="InterPro" id="IPR052187">
    <property type="entry name" value="MFSD1"/>
</dbReference>
<comment type="catalytic activity">
    <reaction evidence="13">
        <text>L-alpha-aminoacyl-L-lysine(out) = L-alpha-aminoacyl-L-lysine(in)</text>
        <dbReference type="Rhea" id="RHEA:79383"/>
        <dbReference type="ChEBI" id="CHEBI:229966"/>
    </reaction>
</comment>
<reference evidence="27 28" key="1">
    <citation type="submission" date="2010-12" db="EMBL/GenBank/DDBJ databases">
        <title>Complete sequence of Desulfurispirillum indicum S5.</title>
        <authorList>
            <consortium name="US DOE Joint Genome Institute"/>
            <person name="Lucas S."/>
            <person name="Copeland A."/>
            <person name="Lapidus A."/>
            <person name="Cheng J.-F."/>
            <person name="Goodwin L."/>
            <person name="Pitluck S."/>
            <person name="Chertkov O."/>
            <person name="Held B."/>
            <person name="Detter J.C."/>
            <person name="Han C."/>
            <person name="Tapia R."/>
            <person name="Land M."/>
            <person name="Hauser L."/>
            <person name="Kyrpides N."/>
            <person name="Ivanova N."/>
            <person name="Mikhailova N."/>
            <person name="Haggblom M."/>
            <person name="Rauschenbach I."/>
            <person name="Bini E."/>
            <person name="Woyke T."/>
        </authorList>
    </citation>
    <scope>NUCLEOTIDE SEQUENCE [LARGE SCALE GENOMIC DNA]</scope>
    <source>
        <strain evidence="28">ATCC BAA-1389 / DSM 22839 / S5</strain>
    </source>
</reference>
<evidence type="ECO:0000256" key="12">
    <source>
        <dbReference type="ARBA" id="ARBA00044891"/>
    </source>
</evidence>
<comment type="similarity">
    <text evidence="2">Belongs to the major facilitator superfamily.</text>
</comment>
<comment type="catalytic activity">
    <reaction evidence="8">
        <text>L-lysyl-L-alanine(out) = L-lysyl-L-alanine(in)</text>
        <dbReference type="Rhea" id="RHEA:79399"/>
        <dbReference type="ChEBI" id="CHEBI:229954"/>
    </reaction>
</comment>
<feature type="transmembrane region" description="Helical" evidence="25">
    <location>
        <begin position="81"/>
        <end position="101"/>
    </location>
</feature>
<evidence type="ECO:0000256" key="15">
    <source>
        <dbReference type="ARBA" id="ARBA00044899"/>
    </source>
</evidence>
<keyword evidence="6 25" id="KW-0472">Membrane</keyword>
<comment type="catalytic activity">
    <reaction evidence="15">
        <text>L-arginyl-L-alpha-amino acid(out) = L-arginyl-L-alpha-amino acid(in)</text>
        <dbReference type="Rhea" id="RHEA:79371"/>
        <dbReference type="ChEBI" id="CHEBI:84315"/>
    </reaction>
</comment>
<feature type="transmembrane region" description="Helical" evidence="25">
    <location>
        <begin position="140"/>
        <end position="158"/>
    </location>
</feature>
<evidence type="ECO:0000256" key="6">
    <source>
        <dbReference type="ARBA" id="ARBA00023136"/>
    </source>
</evidence>
<evidence type="ECO:0000256" key="19">
    <source>
        <dbReference type="ARBA" id="ARBA00044919"/>
    </source>
</evidence>
<evidence type="ECO:0000256" key="13">
    <source>
        <dbReference type="ARBA" id="ARBA00044893"/>
    </source>
</evidence>
<evidence type="ECO:0000256" key="16">
    <source>
        <dbReference type="ARBA" id="ARBA00044900"/>
    </source>
</evidence>
<evidence type="ECO:0000256" key="3">
    <source>
        <dbReference type="ARBA" id="ARBA00022448"/>
    </source>
</evidence>
<comment type="function">
    <text evidence="23">Lysosomal dipeptide uniporter that selectively exports lysine, arginine or histidine-containing dipeptides with a net positive charge from the lysosome lumen into the cytosol. Could play a role in a specific type of protein O-glycosylation indirectly regulating macrophages migration and tissue invasion. Also essential for liver homeostasis.</text>
</comment>
<dbReference type="KEGG" id="din:Selin_1209"/>
<comment type="subunit">
    <text evidence="24">Homodimer. Interacts with lysosomal protein GLMP (via lumenal domain); the interaction starts while both proteins are still in the endoplasmic reticulum and is required for stabilization of MFSD1 in lysosomes but has no direct effect on its targeting to lysosomes or transporter activity.</text>
</comment>
<evidence type="ECO:0000256" key="18">
    <source>
        <dbReference type="ARBA" id="ARBA00044912"/>
    </source>
</evidence>
<dbReference type="GO" id="GO:0022857">
    <property type="term" value="F:transmembrane transporter activity"/>
    <property type="evidence" value="ECO:0007669"/>
    <property type="project" value="InterPro"/>
</dbReference>
<keyword evidence="28" id="KW-1185">Reference proteome</keyword>
<comment type="catalytic activity">
    <reaction evidence="11">
        <text>L-alpha-aminoacyl-L-histidine(out) = L-alpha-aminoacyl-L-histidine(in)</text>
        <dbReference type="Rhea" id="RHEA:79375"/>
        <dbReference type="ChEBI" id="CHEBI:229967"/>
    </reaction>
</comment>
<proteinExistence type="inferred from homology"/>
<gene>
    <name evidence="27" type="ordered locus">Selin_1209</name>
</gene>
<dbReference type="PANTHER" id="PTHR23512:SF3">
    <property type="entry name" value="MAJOR FACILITATOR SUPERFAMILY DOMAIN-CONTAINING PROTEIN 1"/>
    <property type="match status" value="1"/>
</dbReference>
<feature type="transmembrane region" description="Helical" evidence="25">
    <location>
        <begin position="299"/>
        <end position="317"/>
    </location>
</feature>
<feature type="transmembrane region" description="Helical" evidence="25">
    <location>
        <begin position="268"/>
        <end position="287"/>
    </location>
</feature>
<feature type="transmembrane region" description="Helical" evidence="25">
    <location>
        <begin position="12"/>
        <end position="36"/>
    </location>
</feature>
<evidence type="ECO:0000256" key="9">
    <source>
        <dbReference type="ARBA" id="ARBA00044878"/>
    </source>
</evidence>
<evidence type="ECO:0000259" key="26">
    <source>
        <dbReference type="PROSITE" id="PS50850"/>
    </source>
</evidence>
<evidence type="ECO:0000256" key="25">
    <source>
        <dbReference type="SAM" id="Phobius"/>
    </source>
</evidence>
<evidence type="ECO:0000256" key="11">
    <source>
        <dbReference type="ARBA" id="ARBA00044884"/>
    </source>
</evidence>
<dbReference type="InParanoid" id="E6W4H0"/>
<keyword evidence="4 25" id="KW-0812">Transmembrane</keyword>
<evidence type="ECO:0000256" key="2">
    <source>
        <dbReference type="ARBA" id="ARBA00008335"/>
    </source>
</evidence>
<dbReference type="CDD" id="cd06174">
    <property type="entry name" value="MFS"/>
    <property type="match status" value="1"/>
</dbReference>
<protein>
    <recommendedName>
        <fullName evidence="21">Lysosomal dipeptide transporter MFSD1</fullName>
    </recommendedName>
    <alternativeName>
        <fullName evidence="22">Major facilitator superfamily domain-containing protein 1</fullName>
    </alternativeName>
</protein>
<evidence type="ECO:0000256" key="24">
    <source>
        <dbReference type="ARBA" id="ARBA00046376"/>
    </source>
</evidence>
<evidence type="ECO:0000256" key="5">
    <source>
        <dbReference type="ARBA" id="ARBA00022989"/>
    </source>
</evidence>
<comment type="catalytic activity">
    <reaction evidence="18">
        <text>L-histidyl-L-alpha-amino acid(out) = L-histidyl-L-alpha-amino acid(in)</text>
        <dbReference type="Rhea" id="RHEA:79379"/>
        <dbReference type="ChEBI" id="CHEBI:229964"/>
    </reaction>
</comment>
<feature type="transmembrane region" description="Helical" evidence="25">
    <location>
        <begin position="174"/>
        <end position="193"/>
    </location>
</feature>
<evidence type="ECO:0000256" key="21">
    <source>
        <dbReference type="ARBA" id="ARBA00044985"/>
    </source>
</evidence>
<evidence type="ECO:0000256" key="4">
    <source>
        <dbReference type="ARBA" id="ARBA00022692"/>
    </source>
</evidence>
<dbReference type="PANTHER" id="PTHR23512">
    <property type="entry name" value="MAJOR FACILITATOR SUPERFAMILY DOMAIN-CONTAINING PROTEIN 1"/>
    <property type="match status" value="1"/>
</dbReference>
<feature type="transmembrane region" description="Helical" evidence="25">
    <location>
        <begin position="323"/>
        <end position="346"/>
    </location>
</feature>
<sequence>MIRIPLSRYPHLPIYKWSAYTLLVLVFMIGVYHRFAPATLGSPISRDLALSTGMLGALASMHFWAYTIAQVPAGHLVDRHGLRASAIAGCVLMATGGLMLATATQPWQAFCGPVLVALGMSLIFVSLMKYNLAWFPPRHFSLVTGITILLASLGSVLAESPTAYALRFLDWRQILGGLSAFCLLTALALLLICHESPRALRRAGANLHTVTSPRSGVRWSDFSHILRNRRVLTLFLVISATSGPLYAFLGLWAIPLFTDSFGLSVLEASHYATVALLVYSLGAPFLGLLSDRSGVRRPFIIVSALCGTLGWAGLTLAPWTPGWWPMLMFLLLALSGASLAVIFTATRESVSRSRMGTATAFVNAGAFLFTAILQYLMGVTLGFFHNDTSTPGLQEYQLVLMLPMVCSAIGLAAAWSFPKSHDEEIRDSARG</sequence>
<feature type="transmembrane region" description="Helical" evidence="25">
    <location>
        <begin position="396"/>
        <end position="417"/>
    </location>
</feature>
<dbReference type="eggNOG" id="COG2223">
    <property type="taxonomic scope" value="Bacteria"/>
</dbReference>
<comment type="catalytic activity">
    <reaction evidence="12">
        <text>L-lysyl-L-alpha-amino acid(out) = L-lysyl-L-alpha-amino acid(in)</text>
        <dbReference type="Rhea" id="RHEA:79387"/>
        <dbReference type="ChEBI" id="CHEBI:229965"/>
    </reaction>
</comment>
<dbReference type="RefSeq" id="WP_013505825.1">
    <property type="nucleotide sequence ID" value="NC_014836.1"/>
</dbReference>
<evidence type="ECO:0000256" key="17">
    <source>
        <dbReference type="ARBA" id="ARBA00044903"/>
    </source>
</evidence>
<comment type="subcellular location">
    <subcellularLocation>
        <location evidence="1">Lysosome membrane</location>
        <topology evidence="1">Multi-pass membrane protein</topology>
    </subcellularLocation>
</comment>
<evidence type="ECO:0000256" key="1">
    <source>
        <dbReference type="ARBA" id="ARBA00004155"/>
    </source>
</evidence>
<feature type="transmembrane region" description="Helical" evidence="25">
    <location>
        <begin position="48"/>
        <end position="69"/>
    </location>
</feature>
<comment type="catalytic activity">
    <reaction evidence="16">
        <text>L-lysyl-L-lysine(out) = L-lysyl-L-lysine(in)</text>
        <dbReference type="Rhea" id="RHEA:79403"/>
        <dbReference type="ChEBI" id="CHEBI:229956"/>
    </reaction>
</comment>
<dbReference type="SUPFAM" id="SSF103473">
    <property type="entry name" value="MFS general substrate transporter"/>
    <property type="match status" value="1"/>
</dbReference>
<keyword evidence="7" id="KW-0458">Lysosome</keyword>
<keyword evidence="3" id="KW-0813">Transport</keyword>
<comment type="catalytic activity">
    <reaction evidence="20">
        <text>L-lysyl-glycine(out) = L-lysyl-glycine(in)</text>
        <dbReference type="Rhea" id="RHEA:79407"/>
        <dbReference type="ChEBI" id="CHEBI:191202"/>
    </reaction>
</comment>
<dbReference type="HOGENOM" id="CLU_001265_62_1_0"/>
<dbReference type="GO" id="GO:0005765">
    <property type="term" value="C:lysosomal membrane"/>
    <property type="evidence" value="ECO:0007669"/>
    <property type="project" value="UniProtKB-SubCell"/>
</dbReference>
<comment type="catalytic activity">
    <reaction evidence="10">
        <text>L-alpha-aminoacyl-L-arginine(out) = L-alpha-aminoacyl-L-arginine(in)</text>
        <dbReference type="Rhea" id="RHEA:79367"/>
        <dbReference type="ChEBI" id="CHEBI:229968"/>
    </reaction>
</comment>
<evidence type="ECO:0000256" key="22">
    <source>
        <dbReference type="ARBA" id="ARBA00045018"/>
    </source>
</evidence>
<feature type="transmembrane region" description="Helical" evidence="25">
    <location>
        <begin position="231"/>
        <end position="256"/>
    </location>
</feature>
<organism evidence="27 28">
    <name type="scientific">Desulfurispirillum indicum (strain ATCC BAA-1389 / DSM 22839 / S5)</name>
    <dbReference type="NCBI Taxonomy" id="653733"/>
    <lineage>
        <taxon>Bacteria</taxon>
        <taxon>Pseudomonadati</taxon>
        <taxon>Chrysiogenota</taxon>
        <taxon>Chrysiogenia</taxon>
        <taxon>Chrysiogenales</taxon>
        <taxon>Chrysiogenaceae</taxon>
        <taxon>Desulfurispirillum</taxon>
    </lineage>
</organism>
<feature type="transmembrane region" description="Helical" evidence="25">
    <location>
        <begin position="358"/>
        <end position="384"/>
    </location>
</feature>
<dbReference type="PROSITE" id="PS50850">
    <property type="entry name" value="MFS"/>
    <property type="match status" value="1"/>
</dbReference>
<feature type="domain" description="Major facilitator superfamily (MFS) profile" evidence="26">
    <location>
        <begin position="18"/>
        <end position="422"/>
    </location>
</feature>
<comment type="catalytic activity">
    <reaction evidence="14">
        <text>L-aspartyl-L-lysine(out) = L-aspartyl-L-lysine(in)</text>
        <dbReference type="Rhea" id="RHEA:79411"/>
        <dbReference type="ChEBI" id="CHEBI:229953"/>
    </reaction>
</comment>
<dbReference type="InterPro" id="IPR036259">
    <property type="entry name" value="MFS_trans_sf"/>
</dbReference>
<dbReference type="EMBL" id="CP002432">
    <property type="protein sequence ID" value="ADU65944.1"/>
    <property type="molecule type" value="Genomic_DNA"/>
</dbReference>
<dbReference type="FunCoup" id="E6W4H0">
    <property type="interactions" value="233"/>
</dbReference>
<name>E6W4H0_DESIS</name>
<comment type="catalytic activity">
    <reaction evidence="9">
        <text>L-histidyl-glycine(out) = L-histidyl-glycine(in)</text>
        <dbReference type="Rhea" id="RHEA:79395"/>
        <dbReference type="ChEBI" id="CHEBI:229957"/>
    </reaction>
</comment>
<evidence type="ECO:0000313" key="27">
    <source>
        <dbReference type="EMBL" id="ADU65944.1"/>
    </source>
</evidence>
<evidence type="ECO:0000256" key="7">
    <source>
        <dbReference type="ARBA" id="ARBA00023228"/>
    </source>
</evidence>
<evidence type="ECO:0000256" key="23">
    <source>
        <dbReference type="ARBA" id="ARBA00045709"/>
    </source>
</evidence>
<comment type="catalytic activity">
    <reaction evidence="19">
        <text>L-alanyl-L-lysine(out) = L-alanyl-L-lysine(in)</text>
        <dbReference type="Rhea" id="RHEA:79415"/>
        <dbReference type="ChEBI" id="CHEBI:192470"/>
    </reaction>
</comment>
<dbReference type="InterPro" id="IPR020846">
    <property type="entry name" value="MFS_dom"/>
</dbReference>
<dbReference type="Pfam" id="PF07690">
    <property type="entry name" value="MFS_1"/>
    <property type="match status" value="2"/>
</dbReference>
<feature type="transmembrane region" description="Helical" evidence="25">
    <location>
        <begin position="107"/>
        <end position="128"/>
    </location>
</feature>